<dbReference type="Pfam" id="PF13853">
    <property type="entry name" value="7tm_4"/>
    <property type="match status" value="1"/>
</dbReference>
<gene>
    <name evidence="18" type="primary">LOC139035500</name>
</gene>
<feature type="domain" description="G-protein coupled receptors family 1 profile" evidence="16">
    <location>
        <begin position="59"/>
        <end position="308"/>
    </location>
</feature>
<evidence type="ECO:0000256" key="1">
    <source>
        <dbReference type="ARBA" id="ARBA00003929"/>
    </source>
</evidence>
<dbReference type="PROSITE" id="PS00237">
    <property type="entry name" value="G_PROTEIN_RECEP_F1_1"/>
    <property type="match status" value="1"/>
</dbReference>
<evidence type="ECO:0000256" key="14">
    <source>
        <dbReference type="RuleBase" id="RU000688"/>
    </source>
</evidence>
<evidence type="ECO:0000256" key="3">
    <source>
        <dbReference type="ARBA" id="ARBA00022475"/>
    </source>
</evidence>
<dbReference type="CDD" id="cd15913">
    <property type="entry name" value="7tmA_OR11G-like"/>
    <property type="match status" value="1"/>
</dbReference>
<evidence type="ECO:0000256" key="5">
    <source>
        <dbReference type="ARBA" id="ARBA00022692"/>
    </source>
</evidence>
<dbReference type="PRINTS" id="PR00245">
    <property type="entry name" value="OLFACTORYR"/>
</dbReference>
<feature type="transmembrane region" description="Helical" evidence="15">
    <location>
        <begin position="159"/>
        <end position="181"/>
    </location>
</feature>
<dbReference type="PANTHER" id="PTHR24242">
    <property type="entry name" value="G-PROTEIN COUPLED RECEPTOR"/>
    <property type="match status" value="1"/>
</dbReference>
<keyword evidence="6 15" id="KW-0552">Olfaction</keyword>
<evidence type="ECO:0000256" key="7">
    <source>
        <dbReference type="ARBA" id="ARBA00022989"/>
    </source>
</evidence>
<dbReference type="PANTHER" id="PTHR24242:SF369">
    <property type="entry name" value="OLFACTORY RECEPTOR"/>
    <property type="match status" value="1"/>
</dbReference>
<evidence type="ECO:0000256" key="11">
    <source>
        <dbReference type="ARBA" id="ARBA00023170"/>
    </source>
</evidence>
<feature type="transmembrane region" description="Helical" evidence="15">
    <location>
        <begin position="43"/>
        <end position="69"/>
    </location>
</feature>
<proteinExistence type="inferred from homology"/>
<accession>A0ABM4I9Z1</accession>
<dbReference type="Gene3D" id="1.20.1070.10">
    <property type="entry name" value="Rhodopsin 7-helix transmembrane proteins"/>
    <property type="match status" value="1"/>
</dbReference>
<feature type="transmembrane region" description="Helical" evidence="15">
    <location>
        <begin position="223"/>
        <end position="244"/>
    </location>
</feature>
<dbReference type="InterPro" id="IPR000276">
    <property type="entry name" value="GPCR_Rhodpsn"/>
</dbReference>
<evidence type="ECO:0000259" key="16">
    <source>
        <dbReference type="PROSITE" id="PS50262"/>
    </source>
</evidence>
<evidence type="ECO:0000256" key="9">
    <source>
        <dbReference type="ARBA" id="ARBA00023136"/>
    </source>
</evidence>
<dbReference type="RefSeq" id="XP_070324632.1">
    <property type="nucleotide sequence ID" value="XM_070468531.1"/>
</dbReference>
<dbReference type="InterPro" id="IPR000725">
    <property type="entry name" value="Olfact_rcpt"/>
</dbReference>
<evidence type="ECO:0000256" key="8">
    <source>
        <dbReference type="ARBA" id="ARBA00023040"/>
    </source>
</evidence>
<organism evidence="17 18">
    <name type="scientific">Odocoileus virginianus</name>
    <name type="common">White-tailed deer</name>
    <dbReference type="NCBI Taxonomy" id="9874"/>
    <lineage>
        <taxon>Eukaryota</taxon>
        <taxon>Metazoa</taxon>
        <taxon>Chordata</taxon>
        <taxon>Craniata</taxon>
        <taxon>Vertebrata</taxon>
        <taxon>Euteleostomi</taxon>
        <taxon>Mammalia</taxon>
        <taxon>Eutheria</taxon>
        <taxon>Laurasiatheria</taxon>
        <taxon>Artiodactyla</taxon>
        <taxon>Ruminantia</taxon>
        <taxon>Pecora</taxon>
        <taxon>Cervidae</taxon>
        <taxon>Odocoileinae</taxon>
        <taxon>Odocoileus</taxon>
    </lineage>
</organism>
<feature type="transmembrane region" description="Helical" evidence="15">
    <location>
        <begin position="116"/>
        <end position="138"/>
    </location>
</feature>
<keyword evidence="3 15" id="KW-1003">Cell membrane</keyword>
<protein>
    <recommendedName>
        <fullName evidence="15">Olfactory receptor</fullName>
    </recommendedName>
</protein>
<keyword evidence="17" id="KW-1185">Reference proteome</keyword>
<feature type="transmembrane region" description="Helical" evidence="15">
    <location>
        <begin position="76"/>
        <end position="96"/>
    </location>
</feature>
<feature type="transmembrane region" description="Helical" evidence="15">
    <location>
        <begin position="291"/>
        <end position="310"/>
    </location>
</feature>
<evidence type="ECO:0000256" key="6">
    <source>
        <dbReference type="ARBA" id="ARBA00022725"/>
    </source>
</evidence>
<reference evidence="17" key="1">
    <citation type="journal article" date="2022" name="J. Hered.">
        <title>A De Novo Chromosome-Level Genome Assembly of the White-Tailed Deer, Odocoileus Virginianus.</title>
        <authorList>
            <person name="London E.W."/>
            <person name="Roca A.L."/>
            <person name="Novakofski J.E."/>
            <person name="Mateus-Pinilla N.E."/>
        </authorList>
    </citation>
    <scope>NUCLEOTIDE SEQUENCE [LARGE SCALE GENOMIC DNA]</scope>
</reference>
<dbReference type="PROSITE" id="PS50262">
    <property type="entry name" value="G_PROTEIN_RECEP_F1_2"/>
    <property type="match status" value="1"/>
</dbReference>
<evidence type="ECO:0000256" key="4">
    <source>
        <dbReference type="ARBA" id="ARBA00022606"/>
    </source>
</evidence>
<keyword evidence="9 15" id="KW-0472">Membrane</keyword>
<keyword evidence="7 15" id="KW-1133">Transmembrane helix</keyword>
<evidence type="ECO:0000313" key="17">
    <source>
        <dbReference type="Proteomes" id="UP001652640"/>
    </source>
</evidence>
<keyword evidence="11 14" id="KW-0675">Receptor</keyword>
<dbReference type="InterPro" id="IPR017452">
    <property type="entry name" value="GPCR_Rhodpsn_7TM"/>
</dbReference>
<dbReference type="SUPFAM" id="SSF81321">
    <property type="entry name" value="Family A G protein-coupled receptor-like"/>
    <property type="match status" value="1"/>
</dbReference>
<evidence type="ECO:0000256" key="12">
    <source>
        <dbReference type="ARBA" id="ARBA00023180"/>
    </source>
</evidence>
<sequence>MVMSCCCSFLEKKKMKNPEGNNRSDPVSEFILLGFPCTWEVQIFLFSLFSVIYVLTLTGNLCIICAVWWDHHLHTPMYILLANFSFLEMWYVTSTVPNMLANFLSETKTISFSGCFLQFYFFFSMGTTETFILSAMAFDRYVAICRPLHYPTVMTLQRCIRLGACCWLCGFSCFLLPVYLISQLPFCGPNTIDHFLCDPGPLMKLSCMPAPATEIICATFNSVLIFSTFLFITSSYTLVIRAVLRVPSAEGRHKAFSTCGSHLAVVSLFYGSIMVMYVSPTAGNPAGIQKIVTLSYSVMTPLFNPLIYSLRNKEMKEALRKLFRSVIFVQRKPLKN</sequence>
<comment type="subcellular location">
    <subcellularLocation>
        <location evidence="2 15">Cell membrane</location>
        <topology evidence="2 15">Multi-pass membrane protein</topology>
    </subcellularLocation>
</comment>
<evidence type="ECO:0000256" key="13">
    <source>
        <dbReference type="ARBA" id="ARBA00023224"/>
    </source>
</evidence>
<keyword evidence="12" id="KW-0325">Glycoprotein</keyword>
<keyword evidence="5 14" id="KW-0812">Transmembrane</keyword>
<keyword evidence="4 15" id="KW-0716">Sensory transduction</keyword>
<dbReference type="InterPro" id="IPR050939">
    <property type="entry name" value="Olfactory_GPCR1"/>
</dbReference>
<reference evidence="18" key="2">
    <citation type="submission" date="2025-08" db="UniProtKB">
        <authorList>
            <consortium name="RefSeq"/>
        </authorList>
    </citation>
    <scope>IDENTIFICATION</scope>
    <source>
        <tissue evidence="18">Tongue muscle</tissue>
    </source>
</reference>
<evidence type="ECO:0000256" key="10">
    <source>
        <dbReference type="ARBA" id="ARBA00023157"/>
    </source>
</evidence>
<evidence type="ECO:0000313" key="18">
    <source>
        <dbReference type="RefSeq" id="XP_070324632.1"/>
    </source>
</evidence>
<comment type="function">
    <text evidence="1">Putative odorant or sperm cell receptor.</text>
</comment>
<dbReference type="PRINTS" id="PR00237">
    <property type="entry name" value="GPCRRHODOPSN"/>
</dbReference>
<keyword evidence="13 14" id="KW-0807">Transducer</keyword>
<keyword evidence="10" id="KW-1015">Disulfide bond</keyword>
<evidence type="ECO:0000256" key="2">
    <source>
        <dbReference type="ARBA" id="ARBA00004651"/>
    </source>
</evidence>
<evidence type="ECO:0000256" key="15">
    <source>
        <dbReference type="RuleBase" id="RU363047"/>
    </source>
</evidence>
<dbReference type="GeneID" id="139035500"/>
<feature type="transmembrane region" description="Helical" evidence="15">
    <location>
        <begin position="256"/>
        <end position="279"/>
    </location>
</feature>
<name>A0ABM4I9Z1_ODOVR</name>
<dbReference type="Proteomes" id="UP001652640">
    <property type="component" value="Chromosome 6"/>
</dbReference>
<comment type="similarity">
    <text evidence="14">Belongs to the G-protein coupled receptor 1 family.</text>
</comment>
<keyword evidence="8 14" id="KW-0297">G-protein coupled receptor</keyword>